<dbReference type="CDD" id="cd07377">
    <property type="entry name" value="WHTH_GntR"/>
    <property type="match status" value="1"/>
</dbReference>
<protein>
    <submittedName>
        <fullName evidence="5">GntR family transcriptional regulator</fullName>
    </submittedName>
</protein>
<evidence type="ECO:0000256" key="1">
    <source>
        <dbReference type="ARBA" id="ARBA00023015"/>
    </source>
</evidence>
<accession>A0A0M3DDC7</accession>
<dbReference type="GO" id="GO:0003677">
    <property type="term" value="F:DNA binding"/>
    <property type="evidence" value="ECO:0007669"/>
    <property type="project" value="UniProtKB-KW"/>
</dbReference>
<keyword evidence="2" id="KW-0238">DNA-binding</keyword>
<dbReference type="Gene3D" id="1.20.120.530">
    <property type="entry name" value="GntR ligand-binding domain-like"/>
    <property type="match status" value="1"/>
</dbReference>
<dbReference type="InterPro" id="IPR008920">
    <property type="entry name" value="TF_FadR/GntR_C"/>
</dbReference>
<dbReference type="Gene3D" id="1.10.10.10">
    <property type="entry name" value="Winged helix-like DNA-binding domain superfamily/Winged helix DNA-binding domain"/>
    <property type="match status" value="1"/>
</dbReference>
<evidence type="ECO:0000313" key="5">
    <source>
        <dbReference type="EMBL" id="KKY00660.1"/>
    </source>
</evidence>
<dbReference type="Pfam" id="PF00392">
    <property type="entry name" value="GntR"/>
    <property type="match status" value="1"/>
</dbReference>
<dbReference type="InterPro" id="IPR036390">
    <property type="entry name" value="WH_DNA-bd_sf"/>
</dbReference>
<dbReference type="Pfam" id="PF07729">
    <property type="entry name" value="FCD"/>
    <property type="match status" value="1"/>
</dbReference>
<keyword evidence="6" id="KW-1185">Reference proteome</keyword>
<comment type="caution">
    <text evidence="5">The sequence shown here is derived from an EMBL/GenBank/DDBJ whole genome shotgun (WGS) entry which is preliminary data.</text>
</comment>
<dbReference type="RefSeq" id="WP_046823608.1">
    <property type="nucleotide sequence ID" value="NZ_LBBT01000252.1"/>
</dbReference>
<dbReference type="SUPFAM" id="SSF46785">
    <property type="entry name" value="Winged helix' DNA-binding domain"/>
    <property type="match status" value="1"/>
</dbReference>
<dbReference type="PRINTS" id="PR00035">
    <property type="entry name" value="HTHGNTR"/>
</dbReference>
<evidence type="ECO:0000256" key="3">
    <source>
        <dbReference type="ARBA" id="ARBA00023163"/>
    </source>
</evidence>
<dbReference type="PROSITE" id="PS50949">
    <property type="entry name" value="HTH_GNTR"/>
    <property type="match status" value="1"/>
</dbReference>
<organism evidence="5 6">
    <name type="scientific">Paraclostridium benzoelyticum</name>
    <dbReference type="NCBI Taxonomy" id="1629550"/>
    <lineage>
        <taxon>Bacteria</taxon>
        <taxon>Bacillati</taxon>
        <taxon>Bacillota</taxon>
        <taxon>Clostridia</taxon>
        <taxon>Peptostreptococcales</taxon>
        <taxon>Peptostreptococcaceae</taxon>
        <taxon>Paraclostridium</taxon>
    </lineage>
</organism>
<dbReference type="InterPro" id="IPR036388">
    <property type="entry name" value="WH-like_DNA-bd_sf"/>
</dbReference>
<evidence type="ECO:0000259" key="4">
    <source>
        <dbReference type="PROSITE" id="PS50949"/>
    </source>
</evidence>
<proteinExistence type="predicted"/>
<evidence type="ECO:0000313" key="6">
    <source>
        <dbReference type="Proteomes" id="UP000034407"/>
    </source>
</evidence>
<dbReference type="Proteomes" id="UP000034407">
    <property type="component" value="Unassembled WGS sequence"/>
</dbReference>
<dbReference type="SMART" id="SM00345">
    <property type="entry name" value="HTH_GNTR"/>
    <property type="match status" value="1"/>
</dbReference>
<dbReference type="PANTHER" id="PTHR43537:SF24">
    <property type="entry name" value="GLUCONATE OPERON TRANSCRIPTIONAL REPRESSOR"/>
    <property type="match status" value="1"/>
</dbReference>
<dbReference type="InterPro" id="IPR000524">
    <property type="entry name" value="Tscrpt_reg_HTH_GntR"/>
</dbReference>
<dbReference type="OrthoDB" id="9781630at2"/>
<keyword evidence="3" id="KW-0804">Transcription</keyword>
<dbReference type="PATRIC" id="fig|1629550.3.peg.2027"/>
<sequence length="225" mass="26204">MNIIFDKVENDDIRPIREIVLHEIRNAIFEGKLNQGDRLIENHIAERMGVSRTPVREALRQLEIEGLAVNVPRKGTLVKGISKEDAIEIYDIREVLEGLVSRLACLHITRLEIRRLNEIISIMEESIKNSNNSEYIKAHNEYNQILLNASKNKRLIERLETIYDYLKSLRRISLMTNERREEAIKEHKDIVKAIEIGDEELAEKVARIHVYNAKKAFIKACEIKK</sequence>
<feature type="domain" description="HTH gntR-type" evidence="4">
    <location>
        <begin position="14"/>
        <end position="81"/>
    </location>
</feature>
<dbReference type="SMART" id="SM00895">
    <property type="entry name" value="FCD"/>
    <property type="match status" value="1"/>
</dbReference>
<gene>
    <name evidence="5" type="ORF">VN21_12915</name>
</gene>
<dbReference type="PANTHER" id="PTHR43537">
    <property type="entry name" value="TRANSCRIPTIONAL REGULATOR, GNTR FAMILY"/>
    <property type="match status" value="1"/>
</dbReference>
<evidence type="ECO:0000256" key="2">
    <source>
        <dbReference type="ARBA" id="ARBA00023125"/>
    </source>
</evidence>
<dbReference type="GO" id="GO:0003700">
    <property type="term" value="F:DNA-binding transcription factor activity"/>
    <property type="evidence" value="ECO:0007669"/>
    <property type="project" value="InterPro"/>
</dbReference>
<dbReference type="InterPro" id="IPR011711">
    <property type="entry name" value="GntR_C"/>
</dbReference>
<dbReference type="EMBL" id="LBBT01000252">
    <property type="protein sequence ID" value="KKY00660.1"/>
    <property type="molecule type" value="Genomic_DNA"/>
</dbReference>
<dbReference type="SUPFAM" id="SSF48008">
    <property type="entry name" value="GntR ligand-binding domain-like"/>
    <property type="match status" value="1"/>
</dbReference>
<name>A0A0M3DDC7_9FIRM</name>
<reference evidence="5 6" key="1">
    <citation type="submission" date="2015-04" db="EMBL/GenBank/DDBJ databases">
        <title>Microcin producing Clostridium sp. JC272T.</title>
        <authorList>
            <person name="Jyothsna T."/>
            <person name="Sasikala C."/>
            <person name="Ramana C."/>
        </authorList>
    </citation>
    <scope>NUCLEOTIDE SEQUENCE [LARGE SCALE GENOMIC DNA]</scope>
    <source>
        <strain evidence="5 6">JC272</strain>
    </source>
</reference>
<dbReference type="AlphaFoldDB" id="A0A0M3DDC7"/>
<keyword evidence="1" id="KW-0805">Transcription regulation</keyword>